<sequence length="174" mass="19793">MSFVVRNLQRSVPLSVKHLQSHVSILMNLFDLIESYSLGVICVSKLRIKEMNKVYRNVEGSTDVLSFPNHQDIIPGQLQIESLGFDNSLGDIFLCPSVIKQQCVEDETDFQNSLPVYVTHGICHLLGYTHNTKEDWKLMFSKEKEILSAFTQRTGINCIPLTSYSNKYCLGDNM</sequence>
<dbReference type="NCBIfam" id="TIGR00043">
    <property type="entry name" value="rRNA maturation RNase YbeY"/>
    <property type="match status" value="1"/>
</dbReference>
<comment type="cofactor">
    <cofactor evidence="1">
        <name>Zn(2+)</name>
        <dbReference type="ChEBI" id="CHEBI:29105"/>
    </cofactor>
</comment>
<dbReference type="PANTHER" id="PTHR46986">
    <property type="entry name" value="ENDORIBONUCLEASE YBEY, CHLOROPLASTIC"/>
    <property type="match status" value="1"/>
</dbReference>
<keyword evidence="7" id="KW-0862">Zinc</keyword>
<evidence type="ECO:0000256" key="1">
    <source>
        <dbReference type="ARBA" id="ARBA00001947"/>
    </source>
</evidence>
<dbReference type="PROSITE" id="PS01306">
    <property type="entry name" value="UPF0054"/>
    <property type="match status" value="1"/>
</dbReference>
<protein>
    <submittedName>
        <fullName evidence="8">Ribonuclease isoform X3</fullName>
    </submittedName>
</protein>
<organism evidence="8 9">
    <name type="scientific">Paramuricea clavata</name>
    <name type="common">Red gorgonian</name>
    <name type="synonym">Violescent sea-whip</name>
    <dbReference type="NCBI Taxonomy" id="317549"/>
    <lineage>
        <taxon>Eukaryota</taxon>
        <taxon>Metazoa</taxon>
        <taxon>Cnidaria</taxon>
        <taxon>Anthozoa</taxon>
        <taxon>Octocorallia</taxon>
        <taxon>Malacalcyonacea</taxon>
        <taxon>Plexauridae</taxon>
        <taxon>Paramuricea</taxon>
    </lineage>
</organism>
<evidence type="ECO:0000256" key="4">
    <source>
        <dbReference type="ARBA" id="ARBA00022723"/>
    </source>
</evidence>
<reference evidence="8" key="1">
    <citation type="submission" date="2020-04" db="EMBL/GenBank/DDBJ databases">
        <authorList>
            <person name="Alioto T."/>
            <person name="Alioto T."/>
            <person name="Gomez Garrido J."/>
        </authorList>
    </citation>
    <scope>NUCLEOTIDE SEQUENCE</scope>
    <source>
        <strain evidence="8">A484AB</strain>
    </source>
</reference>
<comment type="similarity">
    <text evidence="2">Belongs to the endoribonuclease YbeY family.</text>
</comment>
<dbReference type="OrthoDB" id="27226at2759"/>
<evidence type="ECO:0000313" key="8">
    <source>
        <dbReference type="EMBL" id="CAB3985881.1"/>
    </source>
</evidence>
<keyword evidence="6" id="KW-0378">Hydrolase</keyword>
<evidence type="ECO:0000256" key="5">
    <source>
        <dbReference type="ARBA" id="ARBA00022759"/>
    </source>
</evidence>
<dbReference type="PANTHER" id="PTHR46986:SF1">
    <property type="entry name" value="ENDORIBONUCLEASE YBEY, CHLOROPLASTIC"/>
    <property type="match status" value="1"/>
</dbReference>
<dbReference type="Proteomes" id="UP001152795">
    <property type="component" value="Unassembled WGS sequence"/>
</dbReference>
<dbReference type="HAMAP" id="MF_00009">
    <property type="entry name" value="Endoribonucl_YbeY"/>
    <property type="match status" value="1"/>
</dbReference>
<dbReference type="Pfam" id="PF02130">
    <property type="entry name" value="YbeY"/>
    <property type="match status" value="1"/>
</dbReference>
<keyword evidence="9" id="KW-1185">Reference proteome</keyword>
<keyword evidence="4" id="KW-0479">Metal-binding</keyword>
<evidence type="ECO:0000256" key="6">
    <source>
        <dbReference type="ARBA" id="ARBA00022801"/>
    </source>
</evidence>
<dbReference type="InterPro" id="IPR020549">
    <property type="entry name" value="YbeY_CS"/>
</dbReference>
<evidence type="ECO:0000256" key="2">
    <source>
        <dbReference type="ARBA" id="ARBA00010875"/>
    </source>
</evidence>
<proteinExistence type="inferred from homology"/>
<dbReference type="EMBL" id="CACRXK020000933">
    <property type="protein sequence ID" value="CAB3985881.1"/>
    <property type="molecule type" value="Genomic_DNA"/>
</dbReference>
<accession>A0A6S7GME9</accession>
<evidence type="ECO:0000313" key="9">
    <source>
        <dbReference type="Proteomes" id="UP001152795"/>
    </source>
</evidence>
<dbReference type="GO" id="GO:0006364">
    <property type="term" value="P:rRNA processing"/>
    <property type="evidence" value="ECO:0007669"/>
    <property type="project" value="InterPro"/>
</dbReference>
<keyword evidence="3" id="KW-0540">Nuclease</keyword>
<dbReference type="GO" id="GO:0046872">
    <property type="term" value="F:metal ion binding"/>
    <property type="evidence" value="ECO:0007669"/>
    <property type="project" value="UniProtKB-KW"/>
</dbReference>
<evidence type="ECO:0000256" key="7">
    <source>
        <dbReference type="ARBA" id="ARBA00022833"/>
    </source>
</evidence>
<keyword evidence="5" id="KW-0255">Endonuclease</keyword>
<dbReference type="InterPro" id="IPR002036">
    <property type="entry name" value="YbeY"/>
</dbReference>
<gene>
    <name evidence="8" type="ORF">PACLA_8A072183</name>
</gene>
<dbReference type="GO" id="GO:0004519">
    <property type="term" value="F:endonuclease activity"/>
    <property type="evidence" value="ECO:0007669"/>
    <property type="project" value="UniProtKB-KW"/>
</dbReference>
<name>A0A6S7GME9_PARCT</name>
<dbReference type="GO" id="GO:0004222">
    <property type="term" value="F:metalloendopeptidase activity"/>
    <property type="evidence" value="ECO:0007669"/>
    <property type="project" value="InterPro"/>
</dbReference>
<evidence type="ECO:0000256" key="3">
    <source>
        <dbReference type="ARBA" id="ARBA00022722"/>
    </source>
</evidence>
<dbReference type="AlphaFoldDB" id="A0A6S7GME9"/>
<comment type="caution">
    <text evidence="8">The sequence shown here is derived from an EMBL/GenBank/DDBJ whole genome shotgun (WGS) entry which is preliminary data.</text>
</comment>
<dbReference type="InterPro" id="IPR023091">
    <property type="entry name" value="MetalPrtase_cat_dom_sf_prd"/>
</dbReference>
<dbReference type="SUPFAM" id="SSF55486">
    <property type="entry name" value="Metalloproteases ('zincins'), catalytic domain"/>
    <property type="match status" value="1"/>
</dbReference>
<dbReference type="Gene3D" id="3.40.390.30">
    <property type="entry name" value="Metalloproteases ('zincins'), catalytic domain"/>
    <property type="match status" value="1"/>
</dbReference>